<gene>
    <name evidence="2" type="primary">murC_46</name>
    <name evidence="2" type="ORF">SDC9_183144</name>
</gene>
<evidence type="ECO:0000259" key="1">
    <source>
        <dbReference type="Pfam" id="PF02875"/>
    </source>
</evidence>
<proteinExistence type="predicted"/>
<dbReference type="AlphaFoldDB" id="A0A645HAV1"/>
<name>A0A645HAV1_9ZZZZ</name>
<dbReference type="PANTHER" id="PTHR43445">
    <property type="entry name" value="UDP-N-ACETYLMURAMATE--L-ALANINE LIGASE-RELATED"/>
    <property type="match status" value="1"/>
</dbReference>
<dbReference type="EC" id="6.3.2.8" evidence="2"/>
<dbReference type="InterPro" id="IPR036615">
    <property type="entry name" value="Mur_ligase_C_dom_sf"/>
</dbReference>
<dbReference type="PANTHER" id="PTHR43445:SF3">
    <property type="entry name" value="UDP-N-ACETYLMURAMATE--L-ALANINE LIGASE"/>
    <property type="match status" value="1"/>
</dbReference>
<organism evidence="2">
    <name type="scientific">bioreactor metagenome</name>
    <dbReference type="NCBI Taxonomy" id="1076179"/>
    <lineage>
        <taxon>unclassified sequences</taxon>
        <taxon>metagenomes</taxon>
        <taxon>ecological metagenomes</taxon>
    </lineage>
</organism>
<comment type="caution">
    <text evidence="2">The sequence shown here is derived from an EMBL/GenBank/DDBJ whole genome shotgun (WGS) entry which is preliminary data.</text>
</comment>
<dbReference type="GO" id="GO:0008763">
    <property type="term" value="F:UDP-N-acetylmuramate-L-alanine ligase activity"/>
    <property type="evidence" value="ECO:0007669"/>
    <property type="project" value="UniProtKB-EC"/>
</dbReference>
<dbReference type="InterPro" id="IPR004101">
    <property type="entry name" value="Mur_ligase_C"/>
</dbReference>
<reference evidence="2" key="1">
    <citation type="submission" date="2019-08" db="EMBL/GenBank/DDBJ databases">
        <authorList>
            <person name="Kucharzyk K."/>
            <person name="Murdoch R.W."/>
            <person name="Higgins S."/>
            <person name="Loffler F."/>
        </authorList>
    </citation>
    <scope>NUCLEOTIDE SEQUENCE</scope>
</reference>
<sequence>MLRTQGVARRFDCRGRHRSGAPVIDDYAHNPEKVACCIRAAQELAPGRVWTIFQPHGYKPLGFMRGELGALLQKTLRAEDRFFLMEPYYAGGTSSFRPHAAEVAAEWRQAGLVQTEAGESRPQVAAILDRECASGDMILVMGARDNTLPEWAAELGGNGRIDGGNS</sequence>
<accession>A0A645HAV1</accession>
<dbReference type="SUPFAM" id="SSF53244">
    <property type="entry name" value="MurD-like peptide ligases, peptide-binding domain"/>
    <property type="match status" value="1"/>
</dbReference>
<protein>
    <submittedName>
        <fullName evidence="2">UDP-N-acetylmuramate--L-alanine ligase</fullName>
        <ecNumber evidence="2">6.3.2.8</ecNumber>
    </submittedName>
</protein>
<feature type="domain" description="Mur ligase C-terminal" evidence="1">
    <location>
        <begin position="9"/>
        <end position="144"/>
    </location>
</feature>
<dbReference type="InterPro" id="IPR050061">
    <property type="entry name" value="MurCDEF_pg_biosynth"/>
</dbReference>
<keyword evidence="2" id="KW-0436">Ligase</keyword>
<evidence type="ECO:0000313" key="2">
    <source>
        <dbReference type="EMBL" id="MPN35646.1"/>
    </source>
</evidence>
<dbReference type="Pfam" id="PF02875">
    <property type="entry name" value="Mur_ligase_C"/>
    <property type="match status" value="1"/>
</dbReference>
<dbReference type="Gene3D" id="3.90.190.20">
    <property type="entry name" value="Mur ligase, C-terminal domain"/>
    <property type="match status" value="1"/>
</dbReference>
<dbReference type="EMBL" id="VSSQ01089370">
    <property type="protein sequence ID" value="MPN35646.1"/>
    <property type="molecule type" value="Genomic_DNA"/>
</dbReference>